<gene>
    <name evidence="1" type="ORF">FWILDA_LOCUS16819</name>
</gene>
<reference evidence="1" key="1">
    <citation type="submission" date="2022-08" db="EMBL/GenBank/DDBJ databases">
        <authorList>
            <person name="Kallberg Y."/>
            <person name="Tangrot J."/>
            <person name="Rosling A."/>
        </authorList>
    </citation>
    <scope>NUCLEOTIDE SEQUENCE</scope>
    <source>
        <strain evidence="1">Wild A</strain>
    </source>
</reference>
<comment type="caution">
    <text evidence="1">The sequence shown here is derived from an EMBL/GenBank/DDBJ whole genome shotgun (WGS) entry which is preliminary data.</text>
</comment>
<keyword evidence="2" id="KW-1185">Reference proteome</keyword>
<evidence type="ECO:0000313" key="2">
    <source>
        <dbReference type="Proteomes" id="UP001153678"/>
    </source>
</evidence>
<organism evidence="1 2">
    <name type="scientific">Funneliformis geosporum</name>
    <dbReference type="NCBI Taxonomy" id="1117311"/>
    <lineage>
        <taxon>Eukaryota</taxon>
        <taxon>Fungi</taxon>
        <taxon>Fungi incertae sedis</taxon>
        <taxon>Mucoromycota</taxon>
        <taxon>Glomeromycotina</taxon>
        <taxon>Glomeromycetes</taxon>
        <taxon>Glomerales</taxon>
        <taxon>Glomeraceae</taxon>
        <taxon>Funneliformis</taxon>
    </lineage>
</organism>
<dbReference type="EMBL" id="CAMKVN010011655">
    <property type="protein sequence ID" value="CAI2194923.1"/>
    <property type="molecule type" value="Genomic_DNA"/>
</dbReference>
<dbReference type="Proteomes" id="UP001153678">
    <property type="component" value="Unassembled WGS sequence"/>
</dbReference>
<accession>A0A9W4WYG5</accession>
<name>A0A9W4WYG5_9GLOM</name>
<dbReference type="AlphaFoldDB" id="A0A9W4WYG5"/>
<evidence type="ECO:0000313" key="1">
    <source>
        <dbReference type="EMBL" id="CAI2194923.1"/>
    </source>
</evidence>
<proteinExistence type="predicted"/>
<feature type="non-terminal residue" evidence="1">
    <location>
        <position position="81"/>
    </location>
</feature>
<feature type="non-terminal residue" evidence="1">
    <location>
        <position position="1"/>
    </location>
</feature>
<sequence length="81" mass="9407">DDIEELNEDLEELKNISDLIDEQEKRKIAALIAKLYIVHHNEISLATEEGVECMDEECELVKADKPLPLFCYDHCKETFAR</sequence>
<protein>
    <submittedName>
        <fullName evidence="1">17982_t:CDS:1</fullName>
    </submittedName>
</protein>